<accession>A0ACB8MLX8</accession>
<organism evidence="1 2">
    <name type="scientific">Citrus sinensis</name>
    <name type="common">Sweet orange</name>
    <name type="synonym">Citrus aurantium var. sinensis</name>
    <dbReference type="NCBI Taxonomy" id="2711"/>
    <lineage>
        <taxon>Eukaryota</taxon>
        <taxon>Viridiplantae</taxon>
        <taxon>Streptophyta</taxon>
        <taxon>Embryophyta</taxon>
        <taxon>Tracheophyta</taxon>
        <taxon>Spermatophyta</taxon>
        <taxon>Magnoliopsida</taxon>
        <taxon>eudicotyledons</taxon>
        <taxon>Gunneridae</taxon>
        <taxon>Pentapetalae</taxon>
        <taxon>rosids</taxon>
        <taxon>malvids</taxon>
        <taxon>Sapindales</taxon>
        <taxon>Rutaceae</taxon>
        <taxon>Aurantioideae</taxon>
        <taxon>Citrus</taxon>
    </lineage>
</organism>
<gene>
    <name evidence="1" type="ORF">KPL71_010328</name>
</gene>
<name>A0ACB8MLX8_CITSI</name>
<sequence>MSSCPPQEELKRSVQPQDIIFFEKNQRREAEEMMKSPPAGTFNEMNKSCIDCHTTRTPLWRGGPAGPRSLCNACGIRYRKTKKLALLGRDKGRAQKRKRKYSSNNNNNNKGATKLGISLKAGLMAVGSDMGEEEQAAILLMSLSYGCLYA</sequence>
<dbReference type="Proteomes" id="UP000829398">
    <property type="component" value="Chromosome 3"/>
</dbReference>
<proteinExistence type="predicted"/>
<keyword evidence="2" id="KW-1185">Reference proteome</keyword>
<protein>
    <submittedName>
        <fullName evidence="1">GATA transcription factor 16</fullName>
    </submittedName>
</protein>
<reference evidence="2" key="1">
    <citation type="journal article" date="2023" name="Hortic. Res.">
        <title>A chromosome-level phased genome enabling allele-level studies in sweet orange: a case study on citrus Huanglongbing tolerance.</title>
        <authorList>
            <person name="Wu B."/>
            <person name="Yu Q."/>
            <person name="Deng Z."/>
            <person name="Duan Y."/>
            <person name="Luo F."/>
            <person name="Gmitter F. Jr."/>
        </authorList>
    </citation>
    <scope>NUCLEOTIDE SEQUENCE [LARGE SCALE GENOMIC DNA]</scope>
    <source>
        <strain evidence="2">cv. Valencia</strain>
    </source>
</reference>
<evidence type="ECO:0000313" key="1">
    <source>
        <dbReference type="EMBL" id="KAH9786645.1"/>
    </source>
</evidence>
<dbReference type="EMBL" id="CM039172">
    <property type="protein sequence ID" value="KAH9786645.1"/>
    <property type="molecule type" value="Genomic_DNA"/>
</dbReference>
<comment type="caution">
    <text evidence="1">The sequence shown here is derived from an EMBL/GenBank/DDBJ whole genome shotgun (WGS) entry which is preliminary data.</text>
</comment>
<evidence type="ECO:0000313" key="2">
    <source>
        <dbReference type="Proteomes" id="UP000829398"/>
    </source>
</evidence>